<dbReference type="PANTHER" id="PTHR36174">
    <property type="entry name" value="LIPID II:GLYCINE GLYCYLTRANSFERASE"/>
    <property type="match status" value="1"/>
</dbReference>
<sequence length="407" mass="46959">MLEFTDQLSREENDEFVKAHPLCNLLQSSSWADIKSNWDHCYTGVKKDGFLAATAMVLIKRLPLGFTLFYIPRGPIMDYKDQALTAFMLKELKKLGKKHHCLYIKIDPYILKNQYRIEEANESINDECKQVMNSLRACGAIHQGFTKDIMSTIQPRYQANVYAVENFEENLPRHTKRLMKDALKRHVQLIMGGSELVKEFAQVVAKTENRKKIALRNEEYFQKLMNAYGDDAKILLAKVNVKQLVDTTQTSLETMTQEYNDLPENQVKKRRRLEEQLSSLRKDLSEYTEIAAAVEGQSEMVIAGCLSVKYGPTMEMLYAGMDERFKKFMPQYSIYVKQMNWAFENGCHWCNMGGVEGTLDDGLTKFKANFNPTIDETIGEFDLPVNKSLYKASEMAYKLRKKMKVKA</sequence>
<dbReference type="Gene3D" id="1.20.58.90">
    <property type="match status" value="1"/>
</dbReference>
<evidence type="ECO:0000256" key="1">
    <source>
        <dbReference type="ARBA" id="ARBA00009943"/>
    </source>
</evidence>
<comment type="caution">
    <text evidence="7">The sequence shown here is derived from an EMBL/GenBank/DDBJ whole genome shotgun (WGS) entry which is preliminary data.</text>
</comment>
<dbReference type="GO" id="GO:0016755">
    <property type="term" value="F:aminoacyltransferase activity"/>
    <property type="evidence" value="ECO:0007669"/>
    <property type="project" value="InterPro"/>
</dbReference>
<keyword evidence="4" id="KW-0573">Peptidoglycan synthesis</keyword>
<dbReference type="GO" id="GO:0009252">
    <property type="term" value="P:peptidoglycan biosynthetic process"/>
    <property type="evidence" value="ECO:0007669"/>
    <property type="project" value="UniProtKB-KW"/>
</dbReference>
<dbReference type="PANTHER" id="PTHR36174:SF1">
    <property type="entry name" value="LIPID II:GLYCINE GLYCYLTRANSFERASE"/>
    <property type="match status" value="1"/>
</dbReference>
<proteinExistence type="inferred from homology"/>
<evidence type="ECO:0000256" key="5">
    <source>
        <dbReference type="ARBA" id="ARBA00023315"/>
    </source>
</evidence>
<keyword evidence="3" id="KW-0133">Cell shape</keyword>
<dbReference type="InterPro" id="IPR003447">
    <property type="entry name" value="FEMABX"/>
</dbReference>
<dbReference type="GO" id="GO:0008360">
    <property type="term" value="P:regulation of cell shape"/>
    <property type="evidence" value="ECO:0007669"/>
    <property type="project" value="UniProtKB-KW"/>
</dbReference>
<reference evidence="7 8" key="1">
    <citation type="submission" date="2018-05" db="EMBL/GenBank/DDBJ databases">
        <title>Genomic Encyclopedia of Type Strains, Phase IV (KMG-IV): sequencing the most valuable type-strain genomes for metagenomic binning, comparative biology and taxonomic classification.</title>
        <authorList>
            <person name="Goeker M."/>
        </authorList>
    </citation>
    <scope>NUCLEOTIDE SEQUENCE [LARGE SCALE GENOMIC DNA]</scope>
    <source>
        <strain evidence="7 8">JC118</strain>
    </source>
</reference>
<keyword evidence="6" id="KW-0961">Cell wall biogenesis/degradation</keyword>
<keyword evidence="2" id="KW-0808">Transferase</keyword>
<evidence type="ECO:0000256" key="6">
    <source>
        <dbReference type="ARBA" id="ARBA00023316"/>
    </source>
</evidence>
<dbReference type="SUPFAM" id="SSF55729">
    <property type="entry name" value="Acyl-CoA N-acyltransferases (Nat)"/>
    <property type="match status" value="2"/>
</dbReference>
<dbReference type="InterPro" id="IPR016181">
    <property type="entry name" value="Acyl_CoA_acyltransferase"/>
</dbReference>
<comment type="similarity">
    <text evidence="1">Belongs to the FemABX family.</text>
</comment>
<dbReference type="Gene3D" id="3.40.630.30">
    <property type="match status" value="2"/>
</dbReference>
<evidence type="ECO:0000313" key="8">
    <source>
        <dbReference type="Proteomes" id="UP000247612"/>
    </source>
</evidence>
<protein>
    <submittedName>
        <fullName evidence="7">Serine/alanine adding enzyme</fullName>
    </submittedName>
</protein>
<name>A0A318KLQ5_9FIRM</name>
<accession>A0A318KLQ5</accession>
<keyword evidence="5" id="KW-0012">Acyltransferase</keyword>
<gene>
    <name evidence="7" type="ORF">DES51_11490</name>
</gene>
<organism evidence="7 8">
    <name type="scientific">Dielma fastidiosa</name>
    <dbReference type="NCBI Taxonomy" id="1034346"/>
    <lineage>
        <taxon>Bacteria</taxon>
        <taxon>Bacillati</taxon>
        <taxon>Bacillota</taxon>
        <taxon>Erysipelotrichia</taxon>
        <taxon>Erysipelotrichales</taxon>
        <taxon>Erysipelotrichaceae</taxon>
        <taxon>Dielma</taxon>
    </lineage>
</organism>
<dbReference type="GO" id="GO:0071555">
    <property type="term" value="P:cell wall organization"/>
    <property type="evidence" value="ECO:0007669"/>
    <property type="project" value="UniProtKB-KW"/>
</dbReference>
<dbReference type="STRING" id="1034346.GCA_000313565_01875"/>
<dbReference type="InterPro" id="IPR050644">
    <property type="entry name" value="PG_Glycine_Bridge_Synth"/>
</dbReference>
<evidence type="ECO:0000313" key="7">
    <source>
        <dbReference type="EMBL" id="PXX76235.1"/>
    </source>
</evidence>
<evidence type="ECO:0000256" key="3">
    <source>
        <dbReference type="ARBA" id="ARBA00022960"/>
    </source>
</evidence>
<dbReference type="OrthoDB" id="2173585at2"/>
<keyword evidence="8" id="KW-1185">Reference proteome</keyword>
<dbReference type="RefSeq" id="WP_022938180.1">
    <property type="nucleotide sequence ID" value="NZ_CABKRQ010000004.1"/>
</dbReference>
<evidence type="ECO:0000256" key="4">
    <source>
        <dbReference type="ARBA" id="ARBA00022984"/>
    </source>
</evidence>
<dbReference type="EMBL" id="QJKH01000014">
    <property type="protein sequence ID" value="PXX76235.1"/>
    <property type="molecule type" value="Genomic_DNA"/>
</dbReference>
<evidence type="ECO:0000256" key="2">
    <source>
        <dbReference type="ARBA" id="ARBA00022679"/>
    </source>
</evidence>
<dbReference type="AlphaFoldDB" id="A0A318KLQ5"/>
<dbReference type="Pfam" id="PF02388">
    <property type="entry name" value="FemAB"/>
    <property type="match status" value="1"/>
</dbReference>
<dbReference type="Proteomes" id="UP000247612">
    <property type="component" value="Unassembled WGS sequence"/>
</dbReference>
<dbReference type="PROSITE" id="PS51191">
    <property type="entry name" value="FEMABX"/>
    <property type="match status" value="1"/>
</dbReference>